<keyword evidence="1" id="KW-0812">Transmembrane</keyword>
<feature type="transmembrane region" description="Helical" evidence="1">
    <location>
        <begin position="124"/>
        <end position="146"/>
    </location>
</feature>
<accession>A0A1I0QX87</accession>
<proteinExistence type="predicted"/>
<feature type="domain" description="VanZ-like" evidence="2">
    <location>
        <begin position="39"/>
        <end position="175"/>
    </location>
</feature>
<dbReference type="InterPro" id="IPR006976">
    <property type="entry name" value="VanZ-like"/>
</dbReference>
<dbReference type="PANTHER" id="PTHR36834">
    <property type="entry name" value="MEMBRANE PROTEIN-RELATED"/>
    <property type="match status" value="1"/>
</dbReference>
<dbReference type="RefSeq" id="WP_092454625.1">
    <property type="nucleotide sequence ID" value="NZ_FOJI01000009.1"/>
</dbReference>
<dbReference type="AlphaFoldDB" id="A0A1I0QX87"/>
<feature type="transmembrane region" description="Helical" evidence="1">
    <location>
        <begin position="36"/>
        <end position="56"/>
    </location>
</feature>
<gene>
    <name evidence="3" type="ORF">SAMN05421659_109203</name>
</gene>
<reference evidence="3 4" key="1">
    <citation type="submission" date="2016-10" db="EMBL/GenBank/DDBJ databases">
        <authorList>
            <person name="de Groot N.N."/>
        </authorList>
    </citation>
    <scope>NUCLEOTIDE SEQUENCE [LARGE SCALE GENOMIC DNA]</scope>
    <source>
        <strain evidence="3 4">DSM 9179</strain>
    </source>
</reference>
<protein>
    <submittedName>
        <fullName evidence="3">Glycopeptide antibiotics resistance protein</fullName>
    </submittedName>
</protein>
<evidence type="ECO:0000256" key="1">
    <source>
        <dbReference type="SAM" id="Phobius"/>
    </source>
</evidence>
<evidence type="ECO:0000313" key="3">
    <source>
        <dbReference type="EMBL" id="SEW31948.1"/>
    </source>
</evidence>
<evidence type="ECO:0000313" key="4">
    <source>
        <dbReference type="Proteomes" id="UP000199701"/>
    </source>
</evidence>
<dbReference type="EMBL" id="FOJI01000009">
    <property type="protein sequence ID" value="SEW31948.1"/>
    <property type="molecule type" value="Genomic_DNA"/>
</dbReference>
<dbReference type="Proteomes" id="UP000199701">
    <property type="component" value="Unassembled WGS sequence"/>
</dbReference>
<dbReference type="Pfam" id="PF04892">
    <property type="entry name" value="VanZ"/>
    <property type="match status" value="1"/>
</dbReference>
<feature type="transmembrane region" description="Helical" evidence="1">
    <location>
        <begin position="6"/>
        <end position="24"/>
    </location>
</feature>
<keyword evidence="1" id="KW-1133">Transmembrane helix</keyword>
<organism evidence="3 4">
    <name type="scientific">[Clostridium] fimetarium</name>
    <dbReference type="NCBI Taxonomy" id="99656"/>
    <lineage>
        <taxon>Bacteria</taxon>
        <taxon>Bacillati</taxon>
        <taxon>Bacillota</taxon>
        <taxon>Clostridia</taxon>
        <taxon>Lachnospirales</taxon>
        <taxon>Lachnospiraceae</taxon>
    </lineage>
</organism>
<keyword evidence="1" id="KW-0472">Membrane</keyword>
<feature type="transmembrane region" description="Helical" evidence="1">
    <location>
        <begin position="158"/>
        <end position="175"/>
    </location>
</feature>
<name>A0A1I0QX87_9FIRM</name>
<sequence>MLKFIGFAIILYTIFLILSVIYTVKHKTTFLELFCTNLFVIFILFVISITLFPIPIDLRYLNMCREHGYGRKNNFIPFSSIYHIISRNDLSISLRQVGGNFCMLIPLGIYAPLYFKGMNKIKNFFILALLVSAGIEFLQFFIGVILQYNYRSVDVDDIILNVSGSMIGYIIYLIIKPLYYKILNKNETKKE</sequence>
<dbReference type="OrthoDB" id="9805025at2"/>
<dbReference type="STRING" id="99656.SAMN05421659_109203"/>
<evidence type="ECO:0000259" key="2">
    <source>
        <dbReference type="Pfam" id="PF04892"/>
    </source>
</evidence>
<feature type="transmembrane region" description="Helical" evidence="1">
    <location>
        <begin position="97"/>
        <end position="115"/>
    </location>
</feature>
<dbReference type="PANTHER" id="PTHR36834:SF1">
    <property type="entry name" value="INTEGRAL MEMBRANE PROTEIN"/>
    <property type="match status" value="1"/>
</dbReference>
<keyword evidence="4" id="KW-1185">Reference proteome</keyword>
<dbReference type="InterPro" id="IPR053150">
    <property type="entry name" value="Teicoplanin_resist-assoc"/>
</dbReference>